<organism evidence="10 11">
    <name type="scientific">Aspergillus heteromorphus CBS 117.55</name>
    <dbReference type="NCBI Taxonomy" id="1448321"/>
    <lineage>
        <taxon>Eukaryota</taxon>
        <taxon>Fungi</taxon>
        <taxon>Dikarya</taxon>
        <taxon>Ascomycota</taxon>
        <taxon>Pezizomycotina</taxon>
        <taxon>Eurotiomycetes</taxon>
        <taxon>Eurotiomycetidae</taxon>
        <taxon>Eurotiales</taxon>
        <taxon>Aspergillaceae</taxon>
        <taxon>Aspergillus</taxon>
        <taxon>Aspergillus subgen. Circumdati</taxon>
    </lineage>
</organism>
<evidence type="ECO:0000256" key="4">
    <source>
        <dbReference type="ARBA" id="ARBA00023002"/>
    </source>
</evidence>
<dbReference type="EMBL" id="MSFL01000006">
    <property type="protein sequence ID" value="PWY87558.1"/>
    <property type="molecule type" value="Genomic_DNA"/>
</dbReference>
<dbReference type="PANTHER" id="PTHR24287">
    <property type="entry name" value="P450, PUTATIVE (EUROFUNG)-RELATED"/>
    <property type="match status" value="1"/>
</dbReference>
<keyword evidence="6 8" id="KW-0503">Monooxygenase</keyword>
<dbReference type="GeneID" id="37070123"/>
<dbReference type="GO" id="GO:0016705">
    <property type="term" value="F:oxidoreductase activity, acting on paired donors, with incorporation or reduction of molecular oxygen"/>
    <property type="evidence" value="ECO:0007669"/>
    <property type="project" value="InterPro"/>
</dbReference>
<keyword evidence="11" id="KW-1185">Reference proteome</keyword>
<dbReference type="AlphaFoldDB" id="A0A317WRK5"/>
<dbReference type="InterPro" id="IPR001128">
    <property type="entry name" value="Cyt_P450"/>
</dbReference>
<gene>
    <name evidence="10" type="ORF">BO70DRAFT_427482</name>
</gene>
<dbReference type="GO" id="GO:0005506">
    <property type="term" value="F:iron ion binding"/>
    <property type="evidence" value="ECO:0007669"/>
    <property type="project" value="InterPro"/>
</dbReference>
<dbReference type="PROSITE" id="PS00086">
    <property type="entry name" value="CYTOCHROME_P450"/>
    <property type="match status" value="1"/>
</dbReference>
<keyword evidence="7 8" id="KW-0349">Heme</keyword>
<accession>A0A317WRK5</accession>
<dbReference type="InterPro" id="IPR036396">
    <property type="entry name" value="Cyt_P450_sf"/>
</dbReference>
<evidence type="ECO:0000313" key="10">
    <source>
        <dbReference type="EMBL" id="PWY87558.1"/>
    </source>
</evidence>
<comment type="similarity">
    <text evidence="2 8">Belongs to the cytochrome P450 family.</text>
</comment>
<dbReference type="Gene3D" id="1.10.630.10">
    <property type="entry name" value="Cytochrome P450"/>
    <property type="match status" value="1"/>
</dbReference>
<dbReference type="VEuPathDB" id="FungiDB:BO70DRAFT_427482"/>
<dbReference type="GO" id="GO:0020037">
    <property type="term" value="F:heme binding"/>
    <property type="evidence" value="ECO:0007669"/>
    <property type="project" value="InterPro"/>
</dbReference>
<keyword evidence="5 7" id="KW-0408">Iron</keyword>
<dbReference type="RefSeq" id="XP_025401441.1">
    <property type="nucleotide sequence ID" value="XM_025547886.1"/>
</dbReference>
<evidence type="ECO:0000256" key="9">
    <source>
        <dbReference type="SAM" id="SignalP"/>
    </source>
</evidence>
<feature type="signal peptide" evidence="9">
    <location>
        <begin position="1"/>
        <end position="18"/>
    </location>
</feature>
<dbReference type="OrthoDB" id="1470350at2759"/>
<sequence length="458" mass="51500">MSPLYSACGIILLALTLSHHFRNHTSLAHTHTLFLTYGLTYQTSLLTHRLTFTSCALNTKHILCTAFTDFDSSPLRKPLFTPITPHGIFTLDGLAWKRSREQLRARLSNLRRTIDLSLCEEHFRAFLKHVPPDGGVFDAQRVVFALSLDLQTRFSLGESVDALGEMQSEEQRRFLGDLARVKERIVRDGFRGPLRHFEGKGAFWRACARVRGFVVERVRRDIEGRRSGGVGDGVGVPEEEINQSADQALSILLANDSMSTTLSGILYCLAKDERVVTKLRDSIVDSIGLEPPTWAQLGGLQYVRWVIQEAMRLYPPVVLNARVANKMTTLPTGGISSTKNNTNTTDSQNIPILIHPNEIVVFSTWSLHRLDPSFGPDPESFYPERWETRNPESMPGYIPFNKGPRSCPGQHYATIILTYLVTRMFQTFSTVTDYNAGPWRERISMTFENADGVLVGLS</sequence>
<keyword evidence="4 8" id="KW-0560">Oxidoreductase</keyword>
<evidence type="ECO:0000256" key="6">
    <source>
        <dbReference type="ARBA" id="ARBA00023033"/>
    </source>
</evidence>
<evidence type="ECO:0000256" key="2">
    <source>
        <dbReference type="ARBA" id="ARBA00010617"/>
    </source>
</evidence>
<evidence type="ECO:0000256" key="7">
    <source>
        <dbReference type="PIRSR" id="PIRSR602401-1"/>
    </source>
</evidence>
<protein>
    <submittedName>
        <fullName evidence="10">Cytochrome P450</fullName>
    </submittedName>
</protein>
<dbReference type="Proteomes" id="UP000247233">
    <property type="component" value="Unassembled WGS sequence"/>
</dbReference>
<dbReference type="InterPro" id="IPR017972">
    <property type="entry name" value="Cyt_P450_CS"/>
</dbReference>
<comment type="caution">
    <text evidence="10">The sequence shown here is derived from an EMBL/GenBank/DDBJ whole genome shotgun (WGS) entry which is preliminary data.</text>
</comment>
<evidence type="ECO:0000313" key="11">
    <source>
        <dbReference type="Proteomes" id="UP000247233"/>
    </source>
</evidence>
<dbReference type="InterPro" id="IPR002401">
    <property type="entry name" value="Cyt_P450_E_grp-I"/>
</dbReference>
<dbReference type="PANTHER" id="PTHR24287:SF17">
    <property type="entry name" value="P450, PUTATIVE (EUROFUNG)-RELATED"/>
    <property type="match status" value="1"/>
</dbReference>
<dbReference type="STRING" id="1448321.A0A317WRK5"/>
<keyword evidence="3 7" id="KW-0479">Metal-binding</keyword>
<reference evidence="10 11" key="1">
    <citation type="submission" date="2016-12" db="EMBL/GenBank/DDBJ databases">
        <title>The genomes of Aspergillus section Nigri reveals drivers in fungal speciation.</title>
        <authorList>
            <consortium name="DOE Joint Genome Institute"/>
            <person name="Vesth T.C."/>
            <person name="Nybo J."/>
            <person name="Theobald S."/>
            <person name="Brandl J."/>
            <person name="Frisvad J.C."/>
            <person name="Nielsen K.F."/>
            <person name="Lyhne E.K."/>
            <person name="Kogle M.E."/>
            <person name="Kuo A."/>
            <person name="Riley R."/>
            <person name="Clum A."/>
            <person name="Nolan M."/>
            <person name="Lipzen A."/>
            <person name="Salamov A."/>
            <person name="Henrissat B."/>
            <person name="Wiebenga A."/>
            <person name="De Vries R.P."/>
            <person name="Grigoriev I.V."/>
            <person name="Mortensen U.H."/>
            <person name="Andersen M.R."/>
            <person name="Baker S.E."/>
        </authorList>
    </citation>
    <scope>NUCLEOTIDE SEQUENCE [LARGE SCALE GENOMIC DNA]</scope>
    <source>
        <strain evidence="10 11">CBS 117.55</strain>
    </source>
</reference>
<dbReference type="GO" id="GO:0004497">
    <property type="term" value="F:monooxygenase activity"/>
    <property type="evidence" value="ECO:0007669"/>
    <property type="project" value="UniProtKB-KW"/>
</dbReference>
<name>A0A317WRK5_9EURO</name>
<evidence type="ECO:0000256" key="5">
    <source>
        <dbReference type="ARBA" id="ARBA00023004"/>
    </source>
</evidence>
<keyword evidence="9" id="KW-0732">Signal</keyword>
<dbReference type="InterPro" id="IPR047146">
    <property type="entry name" value="Cyt_P450_E_CYP52_fungi"/>
</dbReference>
<evidence type="ECO:0000256" key="1">
    <source>
        <dbReference type="ARBA" id="ARBA00001971"/>
    </source>
</evidence>
<comment type="cofactor">
    <cofactor evidence="1 7">
        <name>heme</name>
        <dbReference type="ChEBI" id="CHEBI:30413"/>
    </cofactor>
</comment>
<dbReference type="PRINTS" id="PR00463">
    <property type="entry name" value="EP450I"/>
</dbReference>
<dbReference type="PRINTS" id="PR00385">
    <property type="entry name" value="P450"/>
</dbReference>
<evidence type="ECO:0000256" key="3">
    <source>
        <dbReference type="ARBA" id="ARBA00022723"/>
    </source>
</evidence>
<proteinExistence type="inferred from homology"/>
<dbReference type="SUPFAM" id="SSF48264">
    <property type="entry name" value="Cytochrome P450"/>
    <property type="match status" value="1"/>
</dbReference>
<feature type="chain" id="PRO_5016459743" evidence="9">
    <location>
        <begin position="19"/>
        <end position="458"/>
    </location>
</feature>
<feature type="binding site" description="axial binding residue" evidence="7">
    <location>
        <position position="407"/>
    </location>
    <ligand>
        <name>heme</name>
        <dbReference type="ChEBI" id="CHEBI:30413"/>
    </ligand>
    <ligandPart>
        <name>Fe</name>
        <dbReference type="ChEBI" id="CHEBI:18248"/>
    </ligandPart>
</feature>
<dbReference type="Pfam" id="PF00067">
    <property type="entry name" value="p450"/>
    <property type="match status" value="1"/>
</dbReference>
<evidence type="ECO:0000256" key="8">
    <source>
        <dbReference type="RuleBase" id="RU000461"/>
    </source>
</evidence>